<gene>
    <name evidence="3" type="ORF">A7X95_04905</name>
    <name evidence="2" type="ORF">T478_1461</name>
</gene>
<dbReference type="InterPro" id="IPR056504">
    <property type="entry name" value="HTH_HVO_0163_N"/>
</dbReference>
<evidence type="ECO:0000313" key="5">
    <source>
        <dbReference type="Proteomes" id="UP000241022"/>
    </source>
</evidence>
<evidence type="ECO:0000259" key="1">
    <source>
        <dbReference type="Pfam" id="PF24266"/>
    </source>
</evidence>
<dbReference type="EMBL" id="CP007026">
    <property type="protein sequence ID" value="AJA92297.1"/>
    <property type="molecule type" value="Genomic_DNA"/>
</dbReference>
<evidence type="ECO:0000313" key="3">
    <source>
        <dbReference type="EMBL" id="PTL87251.1"/>
    </source>
</evidence>
<dbReference type="Proteomes" id="UP000030944">
    <property type="component" value="Chromosome"/>
</dbReference>
<feature type="domain" description="HVO-0163 N-terminal HTH" evidence="1">
    <location>
        <begin position="2"/>
        <end position="66"/>
    </location>
</feature>
<dbReference type="Pfam" id="PF24266">
    <property type="entry name" value="HTH_HVO_0163_N"/>
    <property type="match status" value="1"/>
</dbReference>
<dbReference type="CDD" id="cd00090">
    <property type="entry name" value="HTH_ARSR"/>
    <property type="match status" value="1"/>
</dbReference>
<name>A0A0A7UZT3_9ARCH</name>
<reference evidence="5" key="2">
    <citation type="submission" date="2016-05" db="EMBL/GenBank/DDBJ databases">
        <authorList>
            <person name="Dupont C."/>
            <person name="Santoro A."/>
        </authorList>
    </citation>
    <scope>NUCLEOTIDE SEQUENCE [LARGE SCALE GENOMIC DNA]</scope>
    <source>
        <strain evidence="5">U25</strain>
    </source>
</reference>
<dbReference type="InterPro" id="IPR011991">
    <property type="entry name" value="ArsR-like_HTH"/>
</dbReference>
<dbReference type="InterPro" id="IPR036388">
    <property type="entry name" value="WH-like_DNA-bd_sf"/>
</dbReference>
<reference evidence="3 5" key="4">
    <citation type="submission" date="2018-04" db="EMBL/GenBank/DDBJ databases">
        <title>Transcriptomics of ammonia oxidizing archaea.</title>
        <authorList>
            <person name="Carini P."/>
        </authorList>
    </citation>
    <scope>NUCLEOTIDE SEQUENCE [LARGE SCALE GENOMIC DNA]</scope>
    <source>
        <strain evidence="3 5">U25</strain>
    </source>
</reference>
<dbReference type="STRING" id="1410606.T478_1461"/>
<sequence>MDRREIVLEIIEKNPGIRFNEIMRISNIRNGTLSHYVKKLVEEKSIELERAPRVTRLYPAGIQEKEAKICKYLTMDSQKKIILFLLKKKTATSQEIREFIEKSPSVVSVNINELFREKIVEKKYDIPSNKYSLKNPEQIKGILGEYYPESLTKLSENTIEMLDF</sequence>
<keyword evidence="5" id="KW-1185">Reference proteome</keyword>
<dbReference type="KEGG" id="nbv:T478_1461"/>
<protein>
    <submittedName>
        <fullName evidence="2">Winged helix-turn-helix DNA-binding protein</fullName>
    </submittedName>
</protein>
<dbReference type="GO" id="GO:0003677">
    <property type="term" value="F:DNA binding"/>
    <property type="evidence" value="ECO:0007669"/>
    <property type="project" value="UniProtKB-KW"/>
</dbReference>
<dbReference type="Proteomes" id="UP000241022">
    <property type="component" value="Unassembled WGS sequence"/>
</dbReference>
<dbReference type="EMBL" id="LXWN01000002">
    <property type="protein sequence ID" value="PTL87251.1"/>
    <property type="molecule type" value="Genomic_DNA"/>
</dbReference>
<keyword evidence="2" id="KW-0238">DNA-binding</keyword>
<dbReference type="AlphaFoldDB" id="A0A0A7UZT3"/>
<reference evidence="2 4" key="1">
    <citation type="journal article" date="2015" name="Proc. Natl. Acad. Sci. U.S.A.">
        <title>Genomic and proteomic characterization of "Candidatus Nitrosopelagicus brevis": An ammonia-oxidizing archaeon from the open ocean.</title>
        <authorList>
            <person name="Santoro A.E."/>
            <person name="Dupont C.L."/>
            <person name="Richter R.A."/>
            <person name="Craig M.T."/>
            <person name="Carini P."/>
            <person name="McIlvin M.R."/>
            <person name="Yang Y."/>
            <person name="Orsi W.D."/>
            <person name="Moran D.M."/>
            <person name="Saito M.A."/>
        </authorList>
    </citation>
    <scope>NUCLEOTIDE SEQUENCE [LARGE SCALE GENOMIC DNA]</scope>
    <source>
        <strain evidence="2">CN25</strain>
        <strain evidence="4">V2</strain>
    </source>
</reference>
<dbReference type="RefSeq" id="WP_048106502.1">
    <property type="nucleotide sequence ID" value="NZ_CP007026.1"/>
</dbReference>
<dbReference type="GeneID" id="24817328"/>
<dbReference type="SUPFAM" id="SSF46785">
    <property type="entry name" value="Winged helix' DNA-binding domain"/>
    <property type="match status" value="2"/>
</dbReference>
<dbReference type="InterPro" id="IPR036390">
    <property type="entry name" value="WH_DNA-bd_sf"/>
</dbReference>
<organism evidence="2 4">
    <name type="scientific">Candidatus Nitrosopelagicus brevis</name>
    <dbReference type="NCBI Taxonomy" id="1410606"/>
    <lineage>
        <taxon>Archaea</taxon>
        <taxon>Nitrososphaerota</taxon>
    </lineage>
</organism>
<reference evidence="3" key="3">
    <citation type="submission" date="2016-05" db="EMBL/GenBank/DDBJ databases">
        <authorList>
            <person name="Lavstsen T."/>
            <person name="Jespersen J.S."/>
        </authorList>
    </citation>
    <scope>NUCLEOTIDE SEQUENCE [LARGE SCALE GENOMIC DNA]</scope>
    <source>
        <strain evidence="3">U25</strain>
    </source>
</reference>
<evidence type="ECO:0000313" key="4">
    <source>
        <dbReference type="Proteomes" id="UP000030944"/>
    </source>
</evidence>
<dbReference type="PANTHER" id="PTHR36216">
    <property type="entry name" value="TRANSCRIPTIONAL REGULATOR, TRMB"/>
    <property type="match status" value="1"/>
</dbReference>
<evidence type="ECO:0000313" key="2">
    <source>
        <dbReference type="EMBL" id="AJA92297.1"/>
    </source>
</evidence>
<proteinExistence type="predicted"/>
<dbReference type="Gene3D" id="1.10.10.10">
    <property type="entry name" value="Winged helix-like DNA-binding domain superfamily/Winged helix DNA-binding domain"/>
    <property type="match status" value="2"/>
</dbReference>
<accession>A0A0A7UZT3</accession>
<dbReference type="HOGENOM" id="CLU_109676_2_0_2"/>
<dbReference type="OrthoDB" id="28610at2157"/>
<dbReference type="PANTHER" id="PTHR36216:SF1">
    <property type="entry name" value="HTH ARSR-TYPE DOMAIN-CONTAINING PROTEIN"/>
    <property type="match status" value="1"/>
</dbReference>